<evidence type="ECO:0000256" key="1">
    <source>
        <dbReference type="ARBA" id="ARBA00022617"/>
    </source>
</evidence>
<sequence>MSSRPTSLPWIVALGLVAISVPRADAQDAASIVRDGNANGAPACRSCHGEYGEGNPDGGFPRLAGLPRDYILHQLRSFQDGSRASDIMQPVASSLSDSEREALATYYASLPTARTEGGEAPDARLVMEGKRLAQKGDWHKEMPGCGQCHGPSGQGVGPNFPPLAGQPALYLSAQLSAWKSKTRKNDPLGLMAGVAGKLTDGEVAAVSAYYASLPAPGSNKELAR</sequence>
<dbReference type="InterPro" id="IPR009056">
    <property type="entry name" value="Cyt_c-like_dom"/>
</dbReference>
<feature type="domain" description="Cytochrome c" evidence="7">
    <location>
        <begin position="124"/>
        <end position="214"/>
    </location>
</feature>
<dbReference type="Pfam" id="PF13442">
    <property type="entry name" value="Cytochrome_CBB3"/>
    <property type="match status" value="1"/>
</dbReference>
<dbReference type="Gene3D" id="1.10.760.10">
    <property type="entry name" value="Cytochrome c-like domain"/>
    <property type="match status" value="2"/>
</dbReference>
<dbReference type="GO" id="GO:0005506">
    <property type="term" value="F:iron ion binding"/>
    <property type="evidence" value="ECO:0007669"/>
    <property type="project" value="InterPro"/>
</dbReference>
<evidence type="ECO:0000256" key="5">
    <source>
        <dbReference type="PIRSR" id="PIRSR000005-2"/>
    </source>
</evidence>
<feature type="binding site" description="covalent" evidence="4">
    <location>
        <position position="47"/>
    </location>
    <ligand>
        <name>heme c</name>
        <dbReference type="ChEBI" id="CHEBI:61717"/>
        <label>1</label>
    </ligand>
</feature>
<organism evidence="8 9">
    <name type="scientific">Bradyrhizobium betae</name>
    <dbReference type="NCBI Taxonomy" id="244734"/>
    <lineage>
        <taxon>Bacteria</taxon>
        <taxon>Pseudomonadati</taxon>
        <taxon>Pseudomonadota</taxon>
        <taxon>Alphaproteobacteria</taxon>
        <taxon>Hyphomicrobiales</taxon>
        <taxon>Nitrobacteraceae</taxon>
        <taxon>Bradyrhizobium</taxon>
    </lineage>
</organism>
<feature type="binding site" description="covalent" evidence="4">
    <location>
        <position position="148"/>
    </location>
    <ligand>
        <name>heme c</name>
        <dbReference type="ChEBI" id="CHEBI:61717"/>
        <label>2</label>
    </ligand>
</feature>
<feature type="binding site" description="axial binding residue" evidence="5">
    <location>
        <position position="149"/>
    </location>
    <ligand>
        <name>heme c</name>
        <dbReference type="ChEBI" id="CHEBI:61717"/>
        <label>2</label>
    </ligand>
    <ligandPart>
        <name>Fe</name>
        <dbReference type="ChEBI" id="CHEBI:18248"/>
    </ligandPart>
</feature>
<evidence type="ECO:0000256" key="4">
    <source>
        <dbReference type="PIRSR" id="PIRSR000005-1"/>
    </source>
</evidence>
<feature type="binding site" description="covalent" evidence="4">
    <location>
        <position position="44"/>
    </location>
    <ligand>
        <name>heme c</name>
        <dbReference type="ChEBI" id="CHEBI:61717"/>
        <label>1</label>
    </ligand>
</feature>
<protein>
    <submittedName>
        <fullName evidence="8">Cytochrome c4</fullName>
    </submittedName>
</protein>
<keyword evidence="2 5" id="KW-0479">Metal-binding</keyword>
<evidence type="ECO:0000256" key="2">
    <source>
        <dbReference type="ARBA" id="ARBA00022723"/>
    </source>
</evidence>
<evidence type="ECO:0000256" key="6">
    <source>
        <dbReference type="SAM" id="SignalP"/>
    </source>
</evidence>
<feature type="binding site" description="axial binding residue" evidence="5">
    <location>
        <position position="48"/>
    </location>
    <ligand>
        <name>heme c</name>
        <dbReference type="ChEBI" id="CHEBI:61717"/>
        <label>1</label>
    </ligand>
    <ligandPart>
        <name>Fe</name>
        <dbReference type="ChEBI" id="CHEBI:18248"/>
    </ligandPart>
</feature>
<proteinExistence type="predicted"/>
<reference evidence="9" key="1">
    <citation type="submission" date="2019-10" db="EMBL/GenBank/DDBJ databases">
        <title>Complete Genome Sequence of Bradyrhizobium betae type strain PL7HG1T.</title>
        <authorList>
            <person name="Bromfield E.S.P."/>
            <person name="Cloutier S."/>
        </authorList>
    </citation>
    <scope>NUCLEOTIDE SEQUENCE [LARGE SCALE GENOMIC DNA]</scope>
    <source>
        <strain evidence="9">PL7HG1</strain>
    </source>
</reference>
<evidence type="ECO:0000259" key="7">
    <source>
        <dbReference type="PROSITE" id="PS51007"/>
    </source>
</evidence>
<dbReference type="PANTHER" id="PTHR33751">
    <property type="entry name" value="CBB3-TYPE CYTOCHROME C OXIDASE SUBUNIT FIXP"/>
    <property type="match status" value="1"/>
</dbReference>
<dbReference type="GO" id="GO:0020037">
    <property type="term" value="F:heme binding"/>
    <property type="evidence" value="ECO:0007669"/>
    <property type="project" value="InterPro"/>
</dbReference>
<dbReference type="Pfam" id="PF00034">
    <property type="entry name" value="Cytochrom_C"/>
    <property type="match status" value="1"/>
</dbReference>
<feature type="binding site" description="axial binding residue" evidence="5">
    <location>
        <position position="191"/>
    </location>
    <ligand>
        <name>heme c</name>
        <dbReference type="ChEBI" id="CHEBI:61717"/>
        <label>2</label>
    </ligand>
    <ligandPart>
        <name>Fe</name>
        <dbReference type="ChEBI" id="CHEBI:18248"/>
    </ligandPart>
</feature>
<keyword evidence="3 5" id="KW-0408">Iron</keyword>
<dbReference type="PANTHER" id="PTHR33751:SF11">
    <property type="entry name" value="BLL4483 PROTEIN"/>
    <property type="match status" value="1"/>
</dbReference>
<keyword evidence="1 4" id="KW-0349">Heme</keyword>
<dbReference type="GO" id="GO:0042597">
    <property type="term" value="C:periplasmic space"/>
    <property type="evidence" value="ECO:0007669"/>
    <property type="project" value="InterPro"/>
</dbReference>
<comment type="PTM">
    <text evidence="4">Binds 2 heme c groups covalently per subunit.</text>
</comment>
<gene>
    <name evidence="8" type="ORF">F8237_02665</name>
</gene>
<keyword evidence="6" id="KW-0732">Signal</keyword>
<evidence type="ECO:0000256" key="3">
    <source>
        <dbReference type="ARBA" id="ARBA00023004"/>
    </source>
</evidence>
<dbReference type="PIRSF" id="PIRSF000005">
    <property type="entry name" value="Cytochrome_c4"/>
    <property type="match status" value="1"/>
</dbReference>
<dbReference type="KEGG" id="bbet:F8237_02665"/>
<name>A0A5P6P1L2_9BRAD</name>
<dbReference type="SUPFAM" id="SSF46626">
    <property type="entry name" value="Cytochrome c"/>
    <property type="match status" value="2"/>
</dbReference>
<dbReference type="InterPro" id="IPR050597">
    <property type="entry name" value="Cytochrome_c_Oxidase_Subunit"/>
</dbReference>
<feature type="binding site" description="covalent" evidence="4">
    <location>
        <position position="145"/>
    </location>
    <ligand>
        <name>heme c</name>
        <dbReference type="ChEBI" id="CHEBI:61717"/>
        <label>2</label>
    </ligand>
</feature>
<feature type="signal peptide" evidence="6">
    <location>
        <begin position="1"/>
        <end position="26"/>
    </location>
</feature>
<feature type="binding site" description="axial binding residue" evidence="5">
    <location>
        <position position="88"/>
    </location>
    <ligand>
        <name>heme c</name>
        <dbReference type="ChEBI" id="CHEBI:61717"/>
        <label>1</label>
    </ligand>
    <ligandPart>
        <name>Fe</name>
        <dbReference type="ChEBI" id="CHEBI:18248"/>
    </ligandPart>
</feature>
<dbReference type="AlphaFoldDB" id="A0A5P6P1L2"/>
<dbReference type="GO" id="GO:0009055">
    <property type="term" value="F:electron transfer activity"/>
    <property type="evidence" value="ECO:0007669"/>
    <property type="project" value="InterPro"/>
</dbReference>
<accession>A0A5P6P1L2</accession>
<dbReference type="OrthoDB" id="9773456at2"/>
<feature type="domain" description="Cytochrome c" evidence="7">
    <location>
        <begin position="24"/>
        <end position="111"/>
    </location>
</feature>
<dbReference type="Proteomes" id="UP000325641">
    <property type="component" value="Chromosome"/>
</dbReference>
<evidence type="ECO:0000313" key="9">
    <source>
        <dbReference type="Proteomes" id="UP000325641"/>
    </source>
</evidence>
<dbReference type="InterPro" id="IPR024167">
    <property type="entry name" value="Cytochrome_c4-like"/>
</dbReference>
<feature type="chain" id="PRO_5024843928" evidence="6">
    <location>
        <begin position="27"/>
        <end position="224"/>
    </location>
</feature>
<dbReference type="InterPro" id="IPR036909">
    <property type="entry name" value="Cyt_c-like_dom_sf"/>
</dbReference>
<dbReference type="PROSITE" id="PS51007">
    <property type="entry name" value="CYTC"/>
    <property type="match status" value="2"/>
</dbReference>
<dbReference type="EMBL" id="CP044543">
    <property type="protein sequence ID" value="QFI71363.1"/>
    <property type="molecule type" value="Genomic_DNA"/>
</dbReference>
<dbReference type="RefSeq" id="WP_151642271.1">
    <property type="nucleotide sequence ID" value="NZ_CP044543.1"/>
</dbReference>
<evidence type="ECO:0000313" key="8">
    <source>
        <dbReference type="EMBL" id="QFI71363.1"/>
    </source>
</evidence>